<reference evidence="1 2" key="1">
    <citation type="journal article" date="2012" name="J. Bacteriol.">
        <title>Complete Genome Sequence of Rahnella aquatilis CIP 78.65.</title>
        <authorList>
            <person name="Martinez R.J."/>
            <person name="Bruce D."/>
            <person name="Detter C."/>
            <person name="Goodwin L.A."/>
            <person name="Han J."/>
            <person name="Han C.S."/>
            <person name="Held B."/>
            <person name="Land M.L."/>
            <person name="Mikhailova N."/>
            <person name="Nolan M."/>
            <person name="Pennacchio L."/>
            <person name="Pitluck S."/>
            <person name="Tapia R."/>
            <person name="Woyke T."/>
            <person name="Sobecky P.A."/>
        </authorList>
    </citation>
    <scope>NUCLEOTIDE SEQUENCE [LARGE SCALE GENOMIC DNA]</scope>
    <source>
        <strain evidence="2">ATCC 33071 / DSM 4594 / JCM 1683 / NBRC 105701 / NCIMB 13365 / CIP 78.65</strain>
    </source>
</reference>
<dbReference type="InterPro" id="IPR022385">
    <property type="entry name" value="Rhs_assc_core"/>
</dbReference>
<name>H2ISD8_RAHAC</name>
<sequence length="999" mass="109319">MVNSIYSGTPVISVTDNRGIAIRTLNWNRTRAGDPASLLITHSLVSNDSLTVRARDPRLFTAWQAESSTAASLTTFSSLNGSPLRRDSTDSGREAMLSDAGGRAFWSRDPAGTVMQWVYDTLGRTQSSTRQRSGNPDTSTSAVLVYGDSDAQTINPQDDNLRGVCVRQYDEGGLLTTGSVALSGTVLSSSQTFLREADGLPDWPDDNAGRRTLLEETAYTTMLQTDALGAALTQTDASGHAVSVTCDVSGVLLTQTLQLQGQSPVPLLTGMTMNAAGQILTAHTGNGVTTACSYEAATLRLSEIVATRDSDTTHLQSLKYLYDPVGNITHVDDSTVSTAWFSNQSTDGVRQFVYDALYQLIRASGRENAAHGAQDSHLPATGDQCVPYTRTYAYDDSGNLSTLTHTGAVNSTMNMVTQLTSNRSIRQDNNSSLTPAGVDWDSWFTPGGQLKTLQTEGGKPASGYTDATGPLTWDANNQLQTVTRVSRSEADAEQNDREIYQYREGIRVRKQTRTLTNAGSGLWTVSEVRYLPGLELRNTWQETVSNGVSSQPAYREQLEVVTTQAGRSQVRVLRWVKGLPAGLENNRIRYSLDDNIGSLQLELDETGQIISREEYYPFGGTAVWATRNETEAAYKTVRYSGKERDGTGLYYYGYRYYAPWLCRWTAADPAREVDGLNLFIMVHNNPVTQYDTGGLITTGAEARQRVMREFVTAAHMAPIESAAREKNAILSFRESGVYTIDALNNGAAAKGHNILEKTIKDKSVNAVYGQDSAQMLENAKNAGLIGLVGHWGGAAGAVSGIWVHNIEKAKDEIFALDLSRNEDLTRFRDNIAAKRIVPYTGDYDMHDIVSKSSGAAPAVGSEDETGIRHAINKNIAVVDPSRPFEATHMNAVRHGAQNNFVPYMWQEERHLVEQSQGYLGVVARPGPFPVAIVDGGDWTVVDTEAEWRHYFRSQKISQPEHWSAFPENIPGLHTGLRNTRPGYVLTPKHQHLLSRAASF</sequence>
<organism evidence="1 2">
    <name type="scientific">Rahnella aquatilis (strain ATCC 33071 / DSM 4594 / JCM 1683 / NBRC 105701 / NCIMB 13365 / CIP 78.65)</name>
    <dbReference type="NCBI Taxonomy" id="745277"/>
    <lineage>
        <taxon>Bacteria</taxon>
        <taxon>Pseudomonadati</taxon>
        <taxon>Pseudomonadota</taxon>
        <taxon>Gammaproteobacteria</taxon>
        <taxon>Enterobacterales</taxon>
        <taxon>Yersiniaceae</taxon>
        <taxon>Rahnella</taxon>
    </lineage>
</organism>
<dbReference type="Proteomes" id="UP000009010">
    <property type="component" value="Chromosome"/>
</dbReference>
<dbReference type="EMBL" id="CP003244">
    <property type="protein sequence ID" value="AEX52586.1"/>
    <property type="molecule type" value="Genomic_DNA"/>
</dbReference>
<dbReference type="eggNOG" id="COG3209">
    <property type="taxonomic scope" value="Bacteria"/>
</dbReference>
<dbReference type="RefSeq" id="WP_015697735.1">
    <property type="nucleotide sequence ID" value="NC_016818.1"/>
</dbReference>
<proteinExistence type="predicted"/>
<protein>
    <submittedName>
        <fullName evidence="1">RHS repeat-associated core domain protein</fullName>
    </submittedName>
</protein>
<dbReference type="NCBIfam" id="TIGR03696">
    <property type="entry name" value="Rhs_assc_core"/>
    <property type="match status" value="1"/>
</dbReference>
<accession>H2ISD8</accession>
<evidence type="ECO:0000313" key="2">
    <source>
        <dbReference type="Proteomes" id="UP000009010"/>
    </source>
</evidence>
<evidence type="ECO:0000313" key="1">
    <source>
        <dbReference type="EMBL" id="AEX52586.1"/>
    </source>
</evidence>
<dbReference type="InterPro" id="IPR050708">
    <property type="entry name" value="T6SS_VgrG/RHS"/>
</dbReference>
<dbReference type="STRING" id="745277.Rahaq2_2751"/>
<dbReference type="PANTHER" id="PTHR32305:SF15">
    <property type="entry name" value="PROTEIN RHSA-RELATED"/>
    <property type="match status" value="1"/>
</dbReference>
<dbReference type="PATRIC" id="fig|745277.3.peg.2631"/>
<reference evidence="2" key="2">
    <citation type="submission" date="2012-01" db="EMBL/GenBank/DDBJ databases">
        <title>Complete sequence of chromosome of Rahnella aquatilis CIP 78.65.</title>
        <authorList>
            <person name="Lucas S."/>
            <person name="Han J."/>
            <person name="Lapidus A."/>
            <person name="Cheng J.-F."/>
            <person name="Goodwin L."/>
            <person name="Pitluck S."/>
            <person name="Peters L."/>
            <person name="Ovchinnikova G."/>
            <person name="Held B."/>
            <person name="Detter J.C."/>
            <person name="Han C."/>
            <person name="Tapia R."/>
            <person name="Land M."/>
            <person name="Hauser L."/>
            <person name="Kyrpides N."/>
            <person name="Ivanova N."/>
            <person name="Pagani I."/>
            <person name="Sobecky P."/>
            <person name="Martinez R."/>
            <person name="Woyke T."/>
        </authorList>
    </citation>
    <scope>NUCLEOTIDE SEQUENCE [LARGE SCALE GENOMIC DNA]</scope>
    <source>
        <strain evidence="2">ATCC 33071 / DSM 4594 / JCM 1683 / NBRC 105701 / NCIMB 13365 / CIP 78.65</strain>
    </source>
</reference>
<keyword evidence="2" id="KW-1185">Reference proteome</keyword>
<dbReference type="Gene3D" id="2.180.10.10">
    <property type="entry name" value="RHS repeat-associated core"/>
    <property type="match status" value="1"/>
</dbReference>
<dbReference type="KEGG" id="raq:Rahaq2_2751"/>
<dbReference type="AlphaFoldDB" id="H2ISD8"/>
<dbReference type="PANTHER" id="PTHR32305">
    <property type="match status" value="1"/>
</dbReference>
<dbReference type="OrthoDB" id="7030285at2"/>
<gene>
    <name evidence="1" type="ordered locus">Rahaq2_2751</name>
</gene>
<dbReference type="HOGENOM" id="CLU_010688_0_0_6"/>